<dbReference type="InterPro" id="IPR016090">
    <property type="entry name" value="PLA2-like_dom"/>
</dbReference>
<gene>
    <name evidence="16" type="ORF">niasHT_003759</name>
</gene>
<dbReference type="PRINTS" id="PR00389">
    <property type="entry name" value="PHPHLIPASEA2"/>
</dbReference>
<feature type="active site" evidence="10">
    <location>
        <position position="164"/>
    </location>
</feature>
<evidence type="ECO:0000313" key="16">
    <source>
        <dbReference type="EMBL" id="KAL3118976.1"/>
    </source>
</evidence>
<dbReference type="InterPro" id="IPR001211">
    <property type="entry name" value="PLA2"/>
</dbReference>
<feature type="chain" id="PRO_5044526402" description="Phospholipase A2" evidence="14">
    <location>
        <begin position="19"/>
        <end position="202"/>
    </location>
</feature>
<dbReference type="GO" id="GO:0004623">
    <property type="term" value="F:phospholipase A2 activity"/>
    <property type="evidence" value="ECO:0007669"/>
    <property type="project" value="UniProtKB-EC"/>
</dbReference>
<comment type="cofactor">
    <cofactor evidence="11">
        <name>Ca(2+)</name>
        <dbReference type="ChEBI" id="CHEBI:29108"/>
    </cofactor>
    <text evidence="11">Binds 1 Ca(2+) ion per subunit.</text>
</comment>
<keyword evidence="3 14" id="KW-0964">Secreted</keyword>
<keyword evidence="8 14" id="KW-0443">Lipid metabolism</keyword>
<name>A0ABD2LV12_9BILA</name>
<dbReference type="GO" id="GO:0046872">
    <property type="term" value="F:metal ion binding"/>
    <property type="evidence" value="ECO:0007669"/>
    <property type="project" value="UniProtKB-KW"/>
</dbReference>
<feature type="disulfide bond" evidence="12">
    <location>
        <begin position="145"/>
        <end position="161"/>
    </location>
</feature>
<dbReference type="GO" id="GO:0005576">
    <property type="term" value="C:extracellular region"/>
    <property type="evidence" value="ECO:0007669"/>
    <property type="project" value="UniProtKB-SubCell"/>
</dbReference>
<evidence type="ECO:0000256" key="3">
    <source>
        <dbReference type="ARBA" id="ARBA00022525"/>
    </source>
</evidence>
<evidence type="ECO:0000256" key="7">
    <source>
        <dbReference type="ARBA" id="ARBA00022963"/>
    </source>
</evidence>
<feature type="binding site" evidence="11">
    <location>
        <position position="83"/>
    </location>
    <ligand>
        <name>Ca(2+)</name>
        <dbReference type="ChEBI" id="CHEBI:29108"/>
    </ligand>
</feature>
<evidence type="ECO:0000256" key="11">
    <source>
        <dbReference type="PIRSR" id="PIRSR601211-2"/>
    </source>
</evidence>
<keyword evidence="5 14" id="KW-0378">Hydrolase</keyword>
<evidence type="ECO:0000256" key="14">
    <source>
        <dbReference type="RuleBase" id="RU361236"/>
    </source>
</evidence>
<evidence type="ECO:0000256" key="8">
    <source>
        <dbReference type="ARBA" id="ARBA00023098"/>
    </source>
</evidence>
<feature type="disulfide bond" evidence="12">
    <location>
        <begin position="106"/>
        <end position="163"/>
    </location>
</feature>
<comment type="similarity">
    <text evidence="13">Belongs to the phospholipase A2 family.</text>
</comment>
<dbReference type="InterPro" id="IPR036444">
    <property type="entry name" value="PLipase_A2_dom_sf"/>
</dbReference>
<evidence type="ECO:0000256" key="6">
    <source>
        <dbReference type="ARBA" id="ARBA00022837"/>
    </source>
</evidence>
<evidence type="ECO:0000256" key="12">
    <source>
        <dbReference type="PIRSR" id="PIRSR601211-3"/>
    </source>
</evidence>
<evidence type="ECO:0000256" key="2">
    <source>
        <dbReference type="ARBA" id="ARBA00013278"/>
    </source>
</evidence>
<evidence type="ECO:0000259" key="15">
    <source>
        <dbReference type="SMART" id="SM00085"/>
    </source>
</evidence>
<organism evidence="16 17">
    <name type="scientific">Heterodera trifolii</name>
    <dbReference type="NCBI Taxonomy" id="157864"/>
    <lineage>
        <taxon>Eukaryota</taxon>
        <taxon>Metazoa</taxon>
        <taxon>Ecdysozoa</taxon>
        <taxon>Nematoda</taxon>
        <taxon>Chromadorea</taxon>
        <taxon>Rhabditida</taxon>
        <taxon>Tylenchina</taxon>
        <taxon>Tylenchomorpha</taxon>
        <taxon>Tylenchoidea</taxon>
        <taxon>Heteroderidae</taxon>
        <taxon>Heteroderinae</taxon>
        <taxon>Heterodera</taxon>
    </lineage>
</organism>
<comment type="subcellular location">
    <subcellularLocation>
        <location evidence="1 14">Secreted</location>
    </subcellularLocation>
</comment>
<keyword evidence="7" id="KW-0442">Lipid degradation</keyword>
<dbReference type="PROSITE" id="PS00118">
    <property type="entry name" value="PA2_HIS"/>
    <property type="match status" value="1"/>
</dbReference>
<reference evidence="16 17" key="1">
    <citation type="submission" date="2024-10" db="EMBL/GenBank/DDBJ databases">
        <authorList>
            <person name="Kim D."/>
        </authorList>
    </citation>
    <scope>NUCLEOTIDE SEQUENCE [LARGE SCALE GENOMIC DNA]</scope>
    <source>
        <strain evidence="16">BH-2024</strain>
    </source>
</reference>
<dbReference type="EMBL" id="JBICBT010000258">
    <property type="protein sequence ID" value="KAL3118976.1"/>
    <property type="molecule type" value="Genomic_DNA"/>
</dbReference>
<feature type="binding site" evidence="11">
    <location>
        <position position="85"/>
    </location>
    <ligand>
        <name>Ca(2+)</name>
        <dbReference type="ChEBI" id="CHEBI:29108"/>
    </ligand>
</feature>
<keyword evidence="9 12" id="KW-1015">Disulfide bond</keyword>
<evidence type="ECO:0000256" key="5">
    <source>
        <dbReference type="ARBA" id="ARBA00022801"/>
    </source>
</evidence>
<dbReference type="Pfam" id="PF00068">
    <property type="entry name" value="Phospholip_A2_1"/>
    <property type="match status" value="1"/>
</dbReference>
<keyword evidence="6 11" id="KW-0106">Calcium</keyword>
<keyword evidence="14" id="KW-0732">Signal</keyword>
<sequence length="202" mass="22797">MFLFFLFPFLLQFRFTLPNLLNFSSFSDFLVANRINLSSVGSAEQIKQNDQNKSFIGLWNIEQMSRCSLNRSAELTYNGYGCFCGIGGNGTALDGIDSCCQMHDLCYDFSVFAGFCSPLSRYISHYDWQCRNWDGSATAQTIAKCDEAKNERMGGCGRAICRCDQQLVSCWSLFPKPKCKKQCETGQCKNSLQAVLLTFTRI</sequence>
<dbReference type="SMART" id="SM00085">
    <property type="entry name" value="PA2c"/>
    <property type="match status" value="1"/>
</dbReference>
<evidence type="ECO:0000256" key="1">
    <source>
        <dbReference type="ARBA" id="ARBA00004613"/>
    </source>
</evidence>
<dbReference type="PANTHER" id="PTHR11716:SF47">
    <property type="entry name" value="PHOSPHOLIPASE A2-ALPHA"/>
    <property type="match status" value="1"/>
</dbReference>
<dbReference type="GO" id="GO:0016042">
    <property type="term" value="P:lipid catabolic process"/>
    <property type="evidence" value="ECO:0007669"/>
    <property type="project" value="UniProtKB-KW"/>
</dbReference>
<evidence type="ECO:0000256" key="13">
    <source>
        <dbReference type="RuleBase" id="RU003654"/>
    </source>
</evidence>
<evidence type="ECO:0000256" key="10">
    <source>
        <dbReference type="PIRSR" id="PIRSR601211-1"/>
    </source>
</evidence>
<dbReference type="Proteomes" id="UP001620626">
    <property type="component" value="Unassembled WGS sequence"/>
</dbReference>
<feature type="disulfide bond" evidence="12">
    <location>
        <begin position="116"/>
        <end position="156"/>
    </location>
</feature>
<evidence type="ECO:0000256" key="9">
    <source>
        <dbReference type="ARBA" id="ARBA00023157"/>
    </source>
</evidence>
<feature type="signal peptide" evidence="14">
    <location>
        <begin position="1"/>
        <end position="18"/>
    </location>
</feature>
<dbReference type="AlphaFoldDB" id="A0ABD2LV12"/>
<keyword evidence="17" id="KW-1185">Reference proteome</keyword>
<dbReference type="Gene3D" id="1.20.90.10">
    <property type="entry name" value="Phospholipase A2 domain"/>
    <property type="match status" value="1"/>
</dbReference>
<feature type="disulfide bond" evidence="12">
    <location>
        <begin position="84"/>
        <end position="100"/>
    </location>
</feature>
<feature type="binding site" evidence="11">
    <location>
        <position position="104"/>
    </location>
    <ligand>
        <name>Ca(2+)</name>
        <dbReference type="ChEBI" id="CHEBI:29108"/>
    </ligand>
</feature>
<dbReference type="PANTHER" id="PTHR11716">
    <property type="entry name" value="PHOSPHOLIPASE A2 FAMILY MEMBER"/>
    <property type="match status" value="1"/>
</dbReference>
<comment type="caution">
    <text evidence="16">The sequence shown here is derived from an EMBL/GenBank/DDBJ whole genome shotgun (WGS) entry which is preliminary data.</text>
</comment>
<feature type="active site" evidence="10">
    <location>
        <position position="103"/>
    </location>
</feature>
<feature type="binding site" evidence="11">
    <location>
        <position position="87"/>
    </location>
    <ligand>
        <name>Ca(2+)</name>
        <dbReference type="ChEBI" id="CHEBI:29108"/>
    </ligand>
</feature>
<dbReference type="SUPFAM" id="SSF48619">
    <property type="entry name" value="Phospholipase A2, PLA2"/>
    <property type="match status" value="1"/>
</dbReference>
<evidence type="ECO:0000256" key="4">
    <source>
        <dbReference type="ARBA" id="ARBA00022723"/>
    </source>
</evidence>
<feature type="disulfide bond" evidence="12">
    <location>
        <begin position="99"/>
        <end position="170"/>
    </location>
</feature>
<feature type="domain" description="Phospholipase A2-like central" evidence="15">
    <location>
        <begin position="57"/>
        <end position="189"/>
    </location>
</feature>
<evidence type="ECO:0000313" key="17">
    <source>
        <dbReference type="Proteomes" id="UP001620626"/>
    </source>
</evidence>
<protein>
    <recommendedName>
        <fullName evidence="2 14">Phospholipase A2</fullName>
        <ecNumber evidence="2 14">3.1.1.4</ecNumber>
    </recommendedName>
</protein>
<proteinExistence type="inferred from homology"/>
<comment type="catalytic activity">
    <reaction evidence="14">
        <text>a 1,2-diacyl-sn-glycero-3-phosphocholine + H2O = a 1-acyl-sn-glycero-3-phosphocholine + a fatty acid + H(+)</text>
        <dbReference type="Rhea" id="RHEA:15801"/>
        <dbReference type="ChEBI" id="CHEBI:15377"/>
        <dbReference type="ChEBI" id="CHEBI:15378"/>
        <dbReference type="ChEBI" id="CHEBI:28868"/>
        <dbReference type="ChEBI" id="CHEBI:57643"/>
        <dbReference type="ChEBI" id="CHEBI:58168"/>
        <dbReference type="EC" id="3.1.1.4"/>
    </reaction>
</comment>
<dbReference type="InterPro" id="IPR033113">
    <property type="entry name" value="PLA2_histidine"/>
</dbReference>
<keyword evidence="4 11" id="KW-0479">Metal-binding</keyword>
<dbReference type="EC" id="3.1.1.4" evidence="2 14"/>
<dbReference type="CDD" id="cd00125">
    <property type="entry name" value="PLA2c"/>
    <property type="match status" value="1"/>
</dbReference>
<accession>A0ABD2LV12</accession>